<reference evidence="1" key="1">
    <citation type="submission" date="2022-10" db="EMBL/GenBank/DDBJ databases">
        <title>Comparative genomic analysis of Cohnella hashimotonis sp. nov., isolated from the International Space Station.</title>
        <authorList>
            <person name="Simpson A."/>
            <person name="Venkateswaran K."/>
        </authorList>
    </citation>
    <scope>NUCLEOTIDE SEQUENCE</scope>
    <source>
        <strain evidence="1">DSM 28161</strain>
    </source>
</reference>
<keyword evidence="2" id="KW-1185">Reference proteome</keyword>
<dbReference type="EMBL" id="JAPDIA010000005">
    <property type="protein sequence ID" value="MDG0810996.1"/>
    <property type="molecule type" value="Genomic_DNA"/>
</dbReference>
<dbReference type="RefSeq" id="WP_277533402.1">
    <property type="nucleotide sequence ID" value="NZ_JAPDIA010000005.1"/>
</dbReference>
<protein>
    <submittedName>
        <fullName evidence="1">Uncharacterized protein</fullName>
    </submittedName>
</protein>
<gene>
    <name evidence="1" type="ORF">OMP40_17695</name>
</gene>
<organism evidence="1 2">
    <name type="scientific">Cohnella rhizosphaerae</name>
    <dbReference type="NCBI Taxonomy" id="1457232"/>
    <lineage>
        <taxon>Bacteria</taxon>
        <taxon>Bacillati</taxon>
        <taxon>Bacillota</taxon>
        <taxon>Bacilli</taxon>
        <taxon>Bacillales</taxon>
        <taxon>Paenibacillaceae</taxon>
        <taxon>Cohnella</taxon>
    </lineage>
</organism>
<dbReference type="AlphaFoldDB" id="A0A9X4KTV7"/>
<dbReference type="Proteomes" id="UP001153404">
    <property type="component" value="Unassembled WGS sequence"/>
</dbReference>
<comment type="caution">
    <text evidence="1">The sequence shown here is derived from an EMBL/GenBank/DDBJ whole genome shotgun (WGS) entry which is preliminary data.</text>
</comment>
<name>A0A9X4KTV7_9BACL</name>
<evidence type="ECO:0000313" key="1">
    <source>
        <dbReference type="EMBL" id="MDG0810996.1"/>
    </source>
</evidence>
<sequence>MAWLNTVLLVVVIIILLRINAKLPGKDLVQEAVDRYEAAKKTKS</sequence>
<evidence type="ECO:0000313" key="2">
    <source>
        <dbReference type="Proteomes" id="UP001153404"/>
    </source>
</evidence>
<proteinExistence type="predicted"/>
<accession>A0A9X4KTV7</accession>